<sequence>MASLSNAASVPSTNTTMNLALVVPSKGLLYGDSGTVTTSKKMDDAIFAALKGAYINHPAHTQLMEGNTSQIKSEVDTILGTMFKDAAVEPLVSTLTKDNDGLEFLSKLQAQTTWAAGLDFTPFAVLFRTLAKAHKKWVQGAGVDFLLLRTDYSKTSVEVDSFLKLIGDDKWAGLDAEVQLLETTS</sequence>
<name>A0ABR1TDF0_9PEZI</name>
<evidence type="ECO:0000313" key="1">
    <source>
        <dbReference type="EMBL" id="KAK8044649.1"/>
    </source>
</evidence>
<evidence type="ECO:0000313" key="2">
    <source>
        <dbReference type="Proteomes" id="UP001444661"/>
    </source>
</evidence>
<proteinExistence type="predicted"/>
<gene>
    <name evidence="1" type="ORF">PG993_004673</name>
</gene>
<protein>
    <submittedName>
        <fullName evidence="1">Uncharacterized protein</fullName>
    </submittedName>
</protein>
<keyword evidence="2" id="KW-1185">Reference proteome</keyword>
<comment type="caution">
    <text evidence="1">The sequence shown here is derived from an EMBL/GenBank/DDBJ whole genome shotgun (WGS) entry which is preliminary data.</text>
</comment>
<dbReference type="EMBL" id="JAQQWK010000003">
    <property type="protein sequence ID" value="KAK8044649.1"/>
    <property type="molecule type" value="Genomic_DNA"/>
</dbReference>
<dbReference type="Proteomes" id="UP001444661">
    <property type="component" value="Unassembled WGS sequence"/>
</dbReference>
<accession>A0ABR1TDF0</accession>
<reference evidence="1 2" key="1">
    <citation type="submission" date="2023-01" db="EMBL/GenBank/DDBJ databases">
        <title>Analysis of 21 Apiospora genomes using comparative genomics revels a genus with tremendous synthesis potential of carbohydrate active enzymes and secondary metabolites.</title>
        <authorList>
            <person name="Sorensen T."/>
        </authorList>
    </citation>
    <scope>NUCLEOTIDE SEQUENCE [LARGE SCALE GENOMIC DNA]</scope>
    <source>
        <strain evidence="1 2">CBS 33761</strain>
    </source>
</reference>
<organism evidence="1 2">
    <name type="scientific">Apiospora rasikravindrae</name>
    <dbReference type="NCBI Taxonomy" id="990691"/>
    <lineage>
        <taxon>Eukaryota</taxon>
        <taxon>Fungi</taxon>
        <taxon>Dikarya</taxon>
        <taxon>Ascomycota</taxon>
        <taxon>Pezizomycotina</taxon>
        <taxon>Sordariomycetes</taxon>
        <taxon>Xylariomycetidae</taxon>
        <taxon>Amphisphaeriales</taxon>
        <taxon>Apiosporaceae</taxon>
        <taxon>Apiospora</taxon>
    </lineage>
</organism>